<keyword evidence="3 5" id="KW-1133">Transmembrane helix</keyword>
<reference evidence="6 7" key="1">
    <citation type="submission" date="2020-08" db="EMBL/GenBank/DDBJ databases">
        <title>Genomic Encyclopedia of Type Strains, Phase IV (KMG-IV): sequencing the most valuable type-strain genomes for metagenomic binning, comparative biology and taxonomic classification.</title>
        <authorList>
            <person name="Goeker M."/>
        </authorList>
    </citation>
    <scope>NUCLEOTIDE SEQUENCE [LARGE SCALE GENOMIC DNA]</scope>
    <source>
        <strain evidence="6 7">DSM 22198</strain>
    </source>
</reference>
<accession>A0A7X0B5R7</accession>
<feature type="transmembrane region" description="Helical" evidence="5">
    <location>
        <begin position="41"/>
        <end position="63"/>
    </location>
</feature>
<comment type="caution">
    <text evidence="6">The sequence shown here is derived from an EMBL/GenBank/DDBJ whole genome shotgun (WGS) entry which is preliminary data.</text>
</comment>
<dbReference type="EMBL" id="JACIIZ010000022">
    <property type="protein sequence ID" value="MBB6254961.1"/>
    <property type="molecule type" value="Genomic_DNA"/>
</dbReference>
<keyword evidence="2 5" id="KW-0812">Transmembrane</keyword>
<proteinExistence type="predicted"/>
<evidence type="ECO:0000256" key="4">
    <source>
        <dbReference type="ARBA" id="ARBA00023136"/>
    </source>
</evidence>
<evidence type="ECO:0000256" key="5">
    <source>
        <dbReference type="SAM" id="Phobius"/>
    </source>
</evidence>
<keyword evidence="7" id="KW-1185">Reference proteome</keyword>
<name>A0A7X0B5R7_9PROT</name>
<organism evidence="6 7">
    <name type="scientific">Nitrospirillum iridis</name>
    <dbReference type="NCBI Taxonomy" id="765888"/>
    <lineage>
        <taxon>Bacteria</taxon>
        <taxon>Pseudomonadati</taxon>
        <taxon>Pseudomonadota</taxon>
        <taxon>Alphaproteobacteria</taxon>
        <taxon>Rhodospirillales</taxon>
        <taxon>Azospirillaceae</taxon>
        <taxon>Nitrospirillum</taxon>
    </lineage>
</organism>
<dbReference type="InterPro" id="IPR021147">
    <property type="entry name" value="DUF697"/>
</dbReference>
<evidence type="ECO:0000313" key="7">
    <source>
        <dbReference type="Proteomes" id="UP000539175"/>
    </source>
</evidence>
<feature type="transmembrane region" description="Helical" evidence="5">
    <location>
        <begin position="117"/>
        <end position="141"/>
    </location>
</feature>
<dbReference type="Proteomes" id="UP000539175">
    <property type="component" value="Unassembled WGS sequence"/>
</dbReference>
<evidence type="ECO:0000256" key="1">
    <source>
        <dbReference type="ARBA" id="ARBA00004141"/>
    </source>
</evidence>
<dbReference type="RefSeq" id="WP_184807485.1">
    <property type="nucleotide sequence ID" value="NZ_JACIIZ010000022.1"/>
</dbReference>
<sequence length="170" mass="17869">MSQQEKEQLPPEGASADAPVAVPPDVLALRLDKASRILARYSGWGIAAGAVPVPVVDLAALAVVQTKMVMELAELYGETVSLESVQALVGVLIGVLVPKSASSLLTQLLVNVLPGVAGLVGLTSMAAFSGVGTYAMGRVFIRYFEGGGRLHGISARAIRRELEREFATRR</sequence>
<evidence type="ECO:0000313" key="6">
    <source>
        <dbReference type="EMBL" id="MBB6254961.1"/>
    </source>
</evidence>
<protein>
    <submittedName>
        <fullName evidence="6">Uncharacterized protein (DUF697 family)</fullName>
    </submittedName>
</protein>
<evidence type="ECO:0000256" key="2">
    <source>
        <dbReference type="ARBA" id="ARBA00022692"/>
    </source>
</evidence>
<dbReference type="GO" id="GO:0016020">
    <property type="term" value="C:membrane"/>
    <property type="evidence" value="ECO:0007669"/>
    <property type="project" value="UniProtKB-SubCell"/>
</dbReference>
<dbReference type="Pfam" id="PF05128">
    <property type="entry name" value="DUF697"/>
    <property type="match status" value="1"/>
</dbReference>
<gene>
    <name evidence="6" type="ORF">FHS74_005555</name>
</gene>
<keyword evidence="4 5" id="KW-0472">Membrane</keyword>
<comment type="subcellular location">
    <subcellularLocation>
        <location evidence="1">Membrane</location>
        <topology evidence="1">Multi-pass membrane protein</topology>
    </subcellularLocation>
</comment>
<feature type="transmembrane region" description="Helical" evidence="5">
    <location>
        <begin position="75"/>
        <end position="97"/>
    </location>
</feature>
<dbReference type="AlphaFoldDB" id="A0A7X0B5R7"/>
<evidence type="ECO:0000256" key="3">
    <source>
        <dbReference type="ARBA" id="ARBA00022989"/>
    </source>
</evidence>